<keyword evidence="1" id="KW-0175">Coiled coil</keyword>
<keyword evidence="3" id="KW-1185">Reference proteome</keyword>
<feature type="region of interest" description="Disordered" evidence="2">
    <location>
        <begin position="910"/>
        <end position="946"/>
    </location>
</feature>
<gene>
    <name evidence="4" type="primary">Spag5</name>
</gene>
<feature type="region of interest" description="Disordered" evidence="2">
    <location>
        <begin position="1"/>
        <end position="24"/>
    </location>
</feature>
<dbReference type="InterPro" id="IPR028728">
    <property type="entry name" value="Astrin"/>
</dbReference>
<dbReference type="InParanoid" id="A0A6P3FE69"/>
<dbReference type="GO" id="GO:0051988">
    <property type="term" value="P:regulation of attachment of spindle microtubules to kinetochore"/>
    <property type="evidence" value="ECO:0007669"/>
    <property type="project" value="InterPro"/>
</dbReference>
<feature type="compositionally biased region" description="Polar residues" evidence="2">
    <location>
        <begin position="470"/>
        <end position="481"/>
    </location>
</feature>
<dbReference type="PANTHER" id="PTHR15347">
    <property type="entry name" value="SPERM-ASSOCIATED ANTIGEN 5"/>
    <property type="match status" value="1"/>
</dbReference>
<feature type="region of interest" description="Disordered" evidence="2">
    <location>
        <begin position="387"/>
        <end position="423"/>
    </location>
</feature>
<dbReference type="RefSeq" id="XP_004635469.1">
    <property type="nucleotide sequence ID" value="XM_004635412.2"/>
</dbReference>
<evidence type="ECO:0000313" key="3">
    <source>
        <dbReference type="Proteomes" id="UP000515203"/>
    </source>
</evidence>
<organism evidence="3 4">
    <name type="scientific">Octodon degus</name>
    <name type="common">Degu</name>
    <name type="synonym">Sciurus degus</name>
    <dbReference type="NCBI Taxonomy" id="10160"/>
    <lineage>
        <taxon>Eukaryota</taxon>
        <taxon>Metazoa</taxon>
        <taxon>Chordata</taxon>
        <taxon>Craniata</taxon>
        <taxon>Vertebrata</taxon>
        <taxon>Euteleostomi</taxon>
        <taxon>Mammalia</taxon>
        <taxon>Eutheria</taxon>
        <taxon>Euarchontoglires</taxon>
        <taxon>Glires</taxon>
        <taxon>Rodentia</taxon>
        <taxon>Hystricomorpha</taxon>
        <taxon>Octodontidae</taxon>
        <taxon>Octodon</taxon>
    </lineage>
</organism>
<accession>A0A6P3FE69</accession>
<evidence type="ECO:0000256" key="2">
    <source>
        <dbReference type="SAM" id="MobiDB-lite"/>
    </source>
</evidence>
<evidence type="ECO:0000256" key="1">
    <source>
        <dbReference type="SAM" id="Coils"/>
    </source>
</evidence>
<dbReference type="FunCoup" id="A0A6P3FE69">
    <property type="interactions" value="446"/>
</dbReference>
<dbReference type="CTD" id="10615"/>
<dbReference type="OrthoDB" id="5972338at2759"/>
<feature type="region of interest" description="Disordered" evidence="2">
    <location>
        <begin position="466"/>
        <end position="486"/>
    </location>
</feature>
<reference evidence="4" key="1">
    <citation type="submission" date="2025-08" db="UniProtKB">
        <authorList>
            <consortium name="RefSeq"/>
        </authorList>
    </citation>
    <scope>IDENTIFICATION</scope>
</reference>
<feature type="coiled-coil region" evidence="1">
    <location>
        <begin position="1139"/>
        <end position="1166"/>
    </location>
</feature>
<feature type="coiled-coil region" evidence="1">
    <location>
        <begin position="1011"/>
        <end position="1094"/>
    </location>
</feature>
<feature type="coiled-coil region" evidence="1">
    <location>
        <begin position="679"/>
        <end position="860"/>
    </location>
</feature>
<dbReference type="GeneID" id="101571075"/>
<sequence length="1195" mass="134450">MWRVKKLNLSLSPSPQPGKPAMRTPLQELNLQPSDFDSGQEPAMCSTLTPSLRKLGLQESNNNSSLLDFVTAKTPDSPSKQFSYPLRWLEACQHESDKQPLELTPQTNSTPKTFEEEIDPVGSHVVKTMVLESSPVGQQQDMILEAHSDTMAETNSNSLNEPLGPGDLVRKEVAPCVEDRFLEDVAVMPEKSTFQDSLSHLLDSSLNSSSEQQLHCLKESLRDSSTESAAEHLLLPESNDDLPSSILWLSLSAGLATDFPDNHVDQGKEIVEHKATVERETSFPISPEKVELGDQALTSNVKNVQPTCLTPNPAASESQAAPGPTEDTGRILGCDSETWMSPLAWLEKGLNTSVMLENLRQSLSLPTMLQDAAIGTTPFSTCSVGTWFTPPAPQEKSTNKSHIGPQGTEEESASETQHCLWGQHPPDLTALSRHDLEGNLMSSLVILEVLTRQLQDWKNHLAVPHPEAQDCSTQTDTSPGQVTKEPQHLQESQKIEQALQQARNIMQSWVLVSKELMTLLHLSMLHVEEDKTSVSEESRLAETLISCCVDVLKKLKAKLQSLKTEREEARHREEVALRGKDVAETVLEAFCAHASQRISQLEKDLKFTRQFRGLLQEAQAQLVDLHTEQEELAQQTISLTSTLEHDWTSMQLDYVTWTALLSRCQQLTEKLKAKSRQALQNHDAAVEEKQQISRELEQASAHLEDYKGQIEQLKLENSHLATDLQTQLQILADMDRQLKELQNQHVHCTQDLATKDELLYQLTQSNEEQAAQWQKEKMALQQIQAELQQQQAVLAKEVQDLKETLEFADQENQVAHLELGQVECQLKTTLDVLRERSLQCETLKDTVENLKADLTSTIAENQEQDLQKMQQYSQELGVLTKQLQSLTLFLQTKLKEEADPETLSLSVPHAVAEDHPPPNSSDFMGSISTAETNEESESAPVPLLGGGKSAFTRVTSTVSLQPPETPNIEENLAEMNTKLLELHSLCILLQESKEEAIGTLERKICALQMRLQAQEEQHQEAQKAKEADIEKLNQALCLRYKNEKELQEVIQKQNEKILEQIDKSRELISLKEEVTQLTRSLRRTEAEAKALQETLAGQLDPNCEPAATNWIQEKVWLYQEVDKLRVMFLEMKDEKAKLMVKFQSQRNILEENLRRSDAELKKLDEIVQHIYKTLLSIPEVVQSCKELQGLLEFLS</sequence>
<evidence type="ECO:0000313" key="4">
    <source>
        <dbReference type="RefSeq" id="XP_004635469.1"/>
    </source>
</evidence>
<dbReference type="PANTHER" id="PTHR15347:SF1">
    <property type="entry name" value="SPERM-ASSOCIATED ANTIGEN 5"/>
    <property type="match status" value="1"/>
</dbReference>
<proteinExistence type="predicted"/>
<protein>
    <submittedName>
        <fullName evidence="4">Sperm-associated antigen 5</fullName>
    </submittedName>
</protein>
<dbReference type="AlphaFoldDB" id="A0A6P3FE69"/>
<name>A0A6P3FE69_OCTDE</name>
<dbReference type="GO" id="GO:0051301">
    <property type="term" value="P:cell division"/>
    <property type="evidence" value="ECO:0007669"/>
    <property type="project" value="InterPro"/>
</dbReference>
<dbReference type="Proteomes" id="UP000515203">
    <property type="component" value="Unplaced"/>
</dbReference>